<dbReference type="RefSeq" id="XP_064766691.1">
    <property type="nucleotide sequence ID" value="XM_064913378.1"/>
</dbReference>
<dbReference type="Proteomes" id="UP001498771">
    <property type="component" value="Unassembled WGS sequence"/>
</dbReference>
<proteinExistence type="predicted"/>
<dbReference type="Gene3D" id="3.30.2280.10">
    <property type="entry name" value="Hypothetical protein (hspc210)"/>
    <property type="match status" value="1"/>
</dbReference>
<dbReference type="EMBL" id="JBBJBU010000011">
    <property type="protein sequence ID" value="KAK7203658.1"/>
    <property type="molecule type" value="Genomic_DNA"/>
</dbReference>
<keyword evidence="3" id="KW-1185">Reference proteome</keyword>
<sequence length="109" mass="11953">MDAAAEISAVVAEYASMLSSIERVPEHPESVDIQTKENVAVRVEVSSAGWRIQHISCDKDAALRRQLADLVGSVYETAEGLLMRVSPAFVKEWQARLVAQLELIGSVEE</sequence>
<reference evidence="2 3" key="1">
    <citation type="submission" date="2024-03" db="EMBL/GenBank/DDBJ databases">
        <title>Genome-scale model development and genomic sequencing of the oleaginous clade Lipomyces.</title>
        <authorList>
            <consortium name="Lawrence Berkeley National Laboratory"/>
            <person name="Czajka J.J."/>
            <person name="Han Y."/>
            <person name="Kim J."/>
            <person name="Mondo S.J."/>
            <person name="Hofstad B.A."/>
            <person name="Robles A."/>
            <person name="Haridas S."/>
            <person name="Riley R."/>
            <person name="LaButti K."/>
            <person name="Pangilinan J."/>
            <person name="Andreopoulos W."/>
            <person name="Lipzen A."/>
            <person name="Yan J."/>
            <person name="Wang M."/>
            <person name="Ng V."/>
            <person name="Grigoriev I.V."/>
            <person name="Spatafora J.W."/>
            <person name="Magnuson J.K."/>
            <person name="Baker S.E."/>
            <person name="Pomraning K.R."/>
        </authorList>
    </citation>
    <scope>NUCLEOTIDE SEQUENCE [LARGE SCALE GENOMIC DNA]</scope>
    <source>
        <strain evidence="2 3">Phaff 52-87</strain>
    </source>
</reference>
<feature type="domain" description="GSKIP" evidence="1">
    <location>
        <begin position="5"/>
        <end position="102"/>
    </location>
</feature>
<name>A0ABR1F3K8_9ASCO</name>
<gene>
    <name evidence="2" type="ORF">BZA70DRAFT_283085</name>
</gene>
<comment type="caution">
    <text evidence="2">The sequence shown here is derived from an EMBL/GenBank/DDBJ whole genome shotgun (WGS) entry which is preliminary data.</text>
</comment>
<evidence type="ECO:0000313" key="2">
    <source>
        <dbReference type="EMBL" id="KAK7203658.1"/>
    </source>
</evidence>
<evidence type="ECO:0000313" key="3">
    <source>
        <dbReference type="Proteomes" id="UP001498771"/>
    </source>
</evidence>
<evidence type="ECO:0000259" key="1">
    <source>
        <dbReference type="Pfam" id="PF05303"/>
    </source>
</evidence>
<organism evidence="2 3">
    <name type="scientific">Myxozyma melibiosi</name>
    <dbReference type="NCBI Taxonomy" id="54550"/>
    <lineage>
        <taxon>Eukaryota</taxon>
        <taxon>Fungi</taxon>
        <taxon>Dikarya</taxon>
        <taxon>Ascomycota</taxon>
        <taxon>Saccharomycotina</taxon>
        <taxon>Lipomycetes</taxon>
        <taxon>Lipomycetales</taxon>
        <taxon>Lipomycetaceae</taxon>
        <taxon>Myxozyma</taxon>
    </lineage>
</organism>
<protein>
    <recommendedName>
        <fullName evidence="1">GSKIP domain-containing protein</fullName>
    </recommendedName>
</protein>
<dbReference type="InterPro" id="IPR007967">
    <property type="entry name" value="GSKIP_dom"/>
</dbReference>
<dbReference type="SUPFAM" id="SSF103107">
    <property type="entry name" value="Hypothetical protein c14orf129, hspc210"/>
    <property type="match status" value="1"/>
</dbReference>
<accession>A0ABR1F3K8</accession>
<dbReference type="Pfam" id="PF05303">
    <property type="entry name" value="GSKIP_dom"/>
    <property type="match status" value="1"/>
</dbReference>
<dbReference type="InterPro" id="IPR023231">
    <property type="entry name" value="GSKIP_dom_sf"/>
</dbReference>
<dbReference type="GeneID" id="90038890"/>